<dbReference type="Pfam" id="PF06133">
    <property type="entry name" value="Com_YlbF"/>
    <property type="match status" value="1"/>
</dbReference>
<dbReference type="STRING" id="1505723.SAMN04487792_0814"/>
<organism evidence="2 3">
    <name type="scientific">Lactobacillus bombicola</name>
    <dbReference type="NCBI Taxonomy" id="1505723"/>
    <lineage>
        <taxon>Bacteria</taxon>
        <taxon>Bacillati</taxon>
        <taxon>Bacillota</taxon>
        <taxon>Bacilli</taxon>
        <taxon>Lactobacillales</taxon>
        <taxon>Lactobacillaceae</taxon>
        <taxon>Lactobacillus</taxon>
    </lineage>
</organism>
<dbReference type="InterPro" id="IPR010368">
    <property type="entry name" value="Com_YlbF"/>
</dbReference>
<reference evidence="3" key="1">
    <citation type="submission" date="2016-10" db="EMBL/GenBank/DDBJ databases">
        <authorList>
            <person name="Varghese N."/>
            <person name="Submissions S."/>
        </authorList>
    </citation>
    <scope>NUCLEOTIDE SEQUENCE [LARGE SCALE GENOMIC DNA]</scope>
    <source>
        <strain evidence="3">R-53102</strain>
    </source>
</reference>
<name>A0A1I1SFJ2_9LACO</name>
<evidence type="ECO:0000313" key="3">
    <source>
        <dbReference type="Proteomes" id="UP000199599"/>
    </source>
</evidence>
<dbReference type="Proteomes" id="UP000199599">
    <property type="component" value="Unassembled WGS sequence"/>
</dbReference>
<dbReference type="Gene3D" id="1.20.1500.10">
    <property type="entry name" value="YheA/YmcA-like"/>
    <property type="match status" value="1"/>
</dbReference>
<dbReference type="HAMAP" id="MF_01526">
    <property type="entry name" value="UPF0342"/>
    <property type="match status" value="1"/>
</dbReference>
<sequence>MINIYDSANQLASDLQQIDEFKALEKAIAEVKSDEESLSLFKQMDKLQSEIISTQSQGKELSPELQENYQKLNEQVQKNSQILKLLQVEQGLYKTVDDVQKVITKPINDLYEGLRN</sequence>
<gene>
    <name evidence="2" type="ORF">SAMN04487792_0814</name>
</gene>
<evidence type="ECO:0000256" key="1">
    <source>
        <dbReference type="HAMAP-Rule" id="MF_01526"/>
    </source>
</evidence>
<protein>
    <recommendedName>
        <fullName evidence="1">UPF0342 protein SAMN04487792_0814</fullName>
    </recommendedName>
</protein>
<dbReference type="AlphaFoldDB" id="A0A1I1SFJ2"/>
<dbReference type="EMBL" id="FOMN01000003">
    <property type="protein sequence ID" value="SFD42623.1"/>
    <property type="molecule type" value="Genomic_DNA"/>
</dbReference>
<comment type="similarity">
    <text evidence="1">Belongs to the UPF0342 family.</text>
</comment>
<dbReference type="InterPro" id="IPR023378">
    <property type="entry name" value="YheA/YmcA-like_dom_sf"/>
</dbReference>
<dbReference type="SUPFAM" id="SSF158622">
    <property type="entry name" value="YheA/YmcA-like"/>
    <property type="match status" value="1"/>
</dbReference>
<dbReference type="RefSeq" id="WP_090092919.1">
    <property type="nucleotide sequence ID" value="NZ_CBCRVU010000003.1"/>
</dbReference>
<evidence type="ECO:0000313" key="2">
    <source>
        <dbReference type="EMBL" id="SFD42623.1"/>
    </source>
</evidence>
<accession>A0A1I1SFJ2</accession>
<proteinExistence type="inferred from homology"/>